<name>A0AA36HQ01_9DINO</name>
<feature type="compositionally biased region" description="Polar residues" evidence="2">
    <location>
        <begin position="1"/>
        <end position="11"/>
    </location>
</feature>
<feature type="transmembrane region" description="Helical" evidence="3">
    <location>
        <begin position="113"/>
        <end position="133"/>
    </location>
</feature>
<dbReference type="PANTHER" id="PTHR11319">
    <property type="entry name" value="G PROTEIN-COUPLED RECEPTOR-RELATED"/>
    <property type="match status" value="1"/>
</dbReference>
<feature type="transmembrane region" description="Helical" evidence="3">
    <location>
        <begin position="177"/>
        <end position="200"/>
    </location>
</feature>
<feature type="transmembrane region" description="Helical" evidence="3">
    <location>
        <begin position="424"/>
        <end position="446"/>
    </location>
</feature>
<evidence type="ECO:0000256" key="2">
    <source>
        <dbReference type="SAM" id="MobiDB-lite"/>
    </source>
</evidence>
<keyword evidence="1" id="KW-0175">Coiled coil</keyword>
<feature type="transmembrane region" description="Helical" evidence="3">
    <location>
        <begin position="269"/>
        <end position="289"/>
    </location>
</feature>
<dbReference type="EMBL" id="CAUJNA010000177">
    <property type="protein sequence ID" value="CAJ1373137.1"/>
    <property type="molecule type" value="Genomic_DNA"/>
</dbReference>
<reference evidence="4" key="1">
    <citation type="submission" date="2023-08" db="EMBL/GenBank/DDBJ databases">
        <authorList>
            <person name="Chen Y."/>
            <person name="Shah S."/>
            <person name="Dougan E. K."/>
            <person name="Thang M."/>
            <person name="Chan C."/>
        </authorList>
    </citation>
    <scope>NUCLEOTIDE SEQUENCE</scope>
</reference>
<evidence type="ECO:0000256" key="1">
    <source>
        <dbReference type="SAM" id="Coils"/>
    </source>
</evidence>
<feature type="transmembrane region" description="Helical" evidence="3">
    <location>
        <begin position="348"/>
        <end position="367"/>
    </location>
</feature>
<dbReference type="AlphaFoldDB" id="A0AA36HQ01"/>
<evidence type="ECO:0000313" key="5">
    <source>
        <dbReference type="Proteomes" id="UP001178507"/>
    </source>
</evidence>
<feature type="transmembrane region" description="Helical" evidence="3">
    <location>
        <begin position="68"/>
        <end position="93"/>
    </location>
</feature>
<accession>A0AA36HQ01</accession>
<gene>
    <name evidence="4" type="ORF">EVOR1521_LOCUS3045</name>
</gene>
<protein>
    <submittedName>
        <fullName evidence="4">Uncharacterized protein</fullName>
    </submittedName>
</protein>
<sequence length="839" mass="94180">MARVISTSPSCSPRAAPQGCSAAPTGRGWRARSRAASRSPAQGRWPCTGPCFAKPIGQPLKLCERCPSMLWCILGVCVQLLVILGMSSFLMVVNALSDYSKPKNIFSIILKQFLNYLQMAGAVLSTGGAHGLYGGLSIVSGFEVVQDYLGFGSAGWMPVAGSCLIEQLLPGFGVHTVVTLVGLAWFPATAITSTLGFVLVRLVRRLMGWGGLDLRHLQTWLMVNFFLYLPRVNRLLIVNFGCQTFDTSRLTMDPRVSCWSQEHVVWQMLSWGGLFVFSVGGPLLLYMVLRRLYKSEVLGSYRVLKTYGFLFAGFEPSFYYFECIYMFRKLCFELVMTLPGMTSEDQAILGRINNSSVAFVASVFFGLHMACQPYDNRDYFILDRIETASLRAILITAFLQLWCLDTNDADGILHVPVLREVRNLFCTAAIVLLHLYFLWLVFYALARRRLQGWVATCTGRDFSQGSVVFVPDGLLLKNLNAREENLLETMFAQMVEVHAGSKRKIAFDSWAGGLQMLCLESQRSKVEAEIKSLDSVGLTLRSWRERAAKLFNHNRLGNLCERFIDRLEDAYGLLGHQNGNSLLQTRQKDLEDLKLFCAESLNKLLNHEFRVEELQDSMLCLGREIADYKRISGLGASDGEREGSESDEKPDLAFYVGEMELGDSAAVLVERSNAEEVKHLREEVQDRLVECHELRRQLATIRRDLTVNRNRSRTSLIAQGSIMSQMEDYEREEEDLETKLQEQAKEAQRLREELEAKLAAAEGTAAELEQKLEESKEEAAEARETAETKAEAKDFEIHSLQAELRKLLAASQVCWSCTTKLPAAAKFCFKCGQATTEVL</sequence>
<keyword evidence="3" id="KW-0472">Membrane</keyword>
<feature type="transmembrane region" description="Helical" evidence="3">
    <location>
        <begin position="309"/>
        <end position="328"/>
    </location>
</feature>
<dbReference type="Proteomes" id="UP001178507">
    <property type="component" value="Unassembled WGS sequence"/>
</dbReference>
<evidence type="ECO:0000313" key="4">
    <source>
        <dbReference type="EMBL" id="CAJ1373137.1"/>
    </source>
</evidence>
<feature type="region of interest" description="Disordered" evidence="2">
    <location>
        <begin position="1"/>
        <end position="26"/>
    </location>
</feature>
<keyword evidence="3" id="KW-1133">Transmembrane helix</keyword>
<keyword evidence="3" id="KW-0812">Transmembrane</keyword>
<feature type="transmembrane region" description="Helical" evidence="3">
    <location>
        <begin position="212"/>
        <end position="229"/>
    </location>
</feature>
<keyword evidence="5" id="KW-1185">Reference proteome</keyword>
<comment type="caution">
    <text evidence="4">The sequence shown here is derived from an EMBL/GenBank/DDBJ whole genome shotgun (WGS) entry which is preliminary data.</text>
</comment>
<feature type="coiled-coil region" evidence="1">
    <location>
        <begin position="722"/>
        <end position="792"/>
    </location>
</feature>
<proteinExistence type="predicted"/>
<evidence type="ECO:0000256" key="3">
    <source>
        <dbReference type="SAM" id="Phobius"/>
    </source>
</evidence>
<dbReference type="PANTHER" id="PTHR11319:SF35">
    <property type="entry name" value="OUTER MEMBRANE PROTEIN PMPC-RELATED"/>
    <property type="match status" value="1"/>
</dbReference>
<organism evidence="4 5">
    <name type="scientific">Effrenium voratum</name>
    <dbReference type="NCBI Taxonomy" id="2562239"/>
    <lineage>
        <taxon>Eukaryota</taxon>
        <taxon>Sar</taxon>
        <taxon>Alveolata</taxon>
        <taxon>Dinophyceae</taxon>
        <taxon>Suessiales</taxon>
        <taxon>Symbiodiniaceae</taxon>
        <taxon>Effrenium</taxon>
    </lineage>
</organism>